<sequence>MWGHYCNKHKGILYKIDTTKIVPDGGIEDPFVEVTYAKDRPSIDLQALAKALEKKETDELEASVKLITYTKFEDWKYEREYRAIVQYDQEEGYDYYNNIPEFHYRSGPWHEFDLGNGNSCKGIASRPEVQSR</sequence>
<evidence type="ECO:0000313" key="1">
    <source>
        <dbReference type="EMBL" id="CBX26877.1"/>
    </source>
</evidence>
<accession>E1Y8I3</accession>
<dbReference type="InterPro" id="IPR021352">
    <property type="entry name" value="DUF2971"/>
</dbReference>
<dbReference type="EMBL" id="FR695864">
    <property type="protein sequence ID" value="CBX26877.1"/>
    <property type="molecule type" value="Genomic_DNA"/>
</dbReference>
<name>E1Y8I3_9BACT</name>
<evidence type="ECO:0008006" key="2">
    <source>
        <dbReference type="Google" id="ProtNLM"/>
    </source>
</evidence>
<organism evidence="1">
    <name type="scientific">uncultured Desulfobacterium sp</name>
    <dbReference type="NCBI Taxonomy" id="201089"/>
    <lineage>
        <taxon>Bacteria</taxon>
        <taxon>Pseudomonadati</taxon>
        <taxon>Thermodesulfobacteriota</taxon>
        <taxon>Desulfobacteria</taxon>
        <taxon>Desulfobacterales</taxon>
        <taxon>Desulfobacteriaceae</taxon>
        <taxon>Desulfobacterium</taxon>
        <taxon>environmental samples</taxon>
    </lineage>
</organism>
<proteinExistence type="predicted"/>
<gene>
    <name evidence="1" type="ORF">N47_A09060</name>
</gene>
<dbReference type="AlphaFoldDB" id="E1Y8I3"/>
<protein>
    <recommendedName>
        <fullName evidence="2">DUF2971 domain-containing protein</fullName>
    </recommendedName>
</protein>
<dbReference type="Pfam" id="PF11185">
    <property type="entry name" value="DUF2971"/>
    <property type="match status" value="1"/>
</dbReference>
<reference evidence="1" key="1">
    <citation type="journal article" date="2011" name="Environ. Microbiol.">
        <title>Genomic insights into the metabolic potential of the polycyclic aromatic hydrocarbon degrading sulfate-reducing Deltaproteobacterium N47.</title>
        <authorList>
            <person name="Bergmann F."/>
            <person name="Selesi D."/>
            <person name="Weinmaier T."/>
            <person name="Tischler P."/>
            <person name="Rattei T."/>
            <person name="Meckenstock R.U."/>
        </authorList>
    </citation>
    <scope>NUCLEOTIDE SEQUENCE</scope>
</reference>